<dbReference type="NCBIfam" id="TIGR03744">
    <property type="entry name" value="traC_PFL_4706"/>
    <property type="match status" value="1"/>
</dbReference>
<accession>A0A1B0WUH9</accession>
<evidence type="ECO:0000313" key="7">
    <source>
        <dbReference type="EMBL" id="ANC65969.1"/>
    </source>
</evidence>
<evidence type="ECO:0000313" key="6">
    <source>
        <dbReference type="EMBL" id="ANC65901.1"/>
    </source>
</evidence>
<evidence type="ECO:0000313" key="23">
    <source>
        <dbReference type="EMBL" id="ANC67057.1"/>
    </source>
</evidence>
<dbReference type="InterPro" id="IPR025955">
    <property type="entry name" value="TraC/Conjuga_ATPase"/>
</dbReference>
<dbReference type="EMBL" id="KU551340">
    <property type="protein sequence ID" value="ANC67600.1"/>
    <property type="molecule type" value="Genomic_DNA"/>
</dbReference>
<dbReference type="EMBL" id="KU551323">
    <property type="protein sequence ID" value="ANC66445.1"/>
    <property type="molecule type" value="Genomic_DNA"/>
</dbReference>
<evidence type="ECO:0000313" key="21">
    <source>
        <dbReference type="EMBL" id="ANC66921.1"/>
    </source>
</evidence>
<dbReference type="EMBL" id="KU551336">
    <property type="protein sequence ID" value="ANC67329.1"/>
    <property type="molecule type" value="Genomic_DNA"/>
</dbReference>
<dbReference type="EMBL" id="KU551322">
    <property type="protein sequence ID" value="ANC66377.1"/>
    <property type="molecule type" value="Genomic_DNA"/>
</dbReference>
<organism evidence="31">
    <name type="scientific">Actinobacillus pleuropneumoniae</name>
    <name type="common">Haemophilus pleuropneumoniae</name>
    <dbReference type="NCBI Taxonomy" id="715"/>
    <lineage>
        <taxon>Bacteria</taxon>
        <taxon>Pseudomonadati</taxon>
        <taxon>Pseudomonadota</taxon>
        <taxon>Gammaproteobacteria</taxon>
        <taxon>Pasteurellales</taxon>
        <taxon>Pasteurellaceae</taxon>
        <taxon>Actinobacillus</taxon>
    </lineage>
</organism>
<dbReference type="InterPro" id="IPR022303">
    <property type="entry name" value="Conjug_Trfer_ATPase"/>
</dbReference>
<evidence type="ECO:0000313" key="24">
    <source>
        <dbReference type="EMBL" id="ANC67125.1"/>
    </source>
</evidence>
<dbReference type="EMBL" id="KU551311">
    <property type="protein sequence ID" value="ANC65697.1"/>
    <property type="molecule type" value="Genomic_DNA"/>
</dbReference>
<dbReference type="EMBL" id="KU551339">
    <property type="protein sequence ID" value="ANC67532.1"/>
    <property type="molecule type" value="Genomic_DNA"/>
</dbReference>
<evidence type="ECO:0000313" key="29">
    <source>
        <dbReference type="EMBL" id="ANC67465.1"/>
    </source>
</evidence>
<dbReference type="EMBL" id="KU551324">
    <property type="protein sequence ID" value="ANC66513.1"/>
    <property type="molecule type" value="Genomic_DNA"/>
</dbReference>
<evidence type="ECO:0000313" key="22">
    <source>
        <dbReference type="EMBL" id="ANC66989.1"/>
    </source>
</evidence>
<dbReference type="Pfam" id="PF11130">
    <property type="entry name" value="TraC_F_IV"/>
    <property type="match status" value="1"/>
</dbReference>
<name>A0A1B0WUH9_ACTPL</name>
<evidence type="ECO:0000313" key="3">
    <source>
        <dbReference type="EMBL" id="ANC65697.1"/>
    </source>
</evidence>
<dbReference type="InterPro" id="IPR027417">
    <property type="entry name" value="P-loop_NTPase"/>
</dbReference>
<dbReference type="SUPFAM" id="SSF52540">
    <property type="entry name" value="P-loop containing nucleoside triphosphate hydrolases"/>
    <property type="match status" value="1"/>
</dbReference>
<evidence type="ECO:0000313" key="9">
    <source>
        <dbReference type="EMBL" id="ANC66105.1"/>
    </source>
</evidence>
<dbReference type="EMBL" id="KU551337">
    <property type="protein sequence ID" value="ANC67397.1"/>
    <property type="molecule type" value="Genomic_DNA"/>
</dbReference>
<dbReference type="EMBL" id="KU551312">
    <property type="protein sequence ID" value="ANC65765.1"/>
    <property type="molecule type" value="Genomic_DNA"/>
</dbReference>
<evidence type="ECO:0000313" key="18">
    <source>
        <dbReference type="EMBL" id="ANC66717.1"/>
    </source>
</evidence>
<evidence type="ECO:0000313" key="30">
    <source>
        <dbReference type="EMBL" id="ANC67532.1"/>
    </source>
</evidence>
<dbReference type="EMBL" id="KU551317">
    <property type="protein sequence ID" value="ANC66105.1"/>
    <property type="molecule type" value="Genomic_DNA"/>
</dbReference>
<dbReference type="EMBL" id="KU551309">
    <property type="protein sequence ID" value="ANC65568.1"/>
    <property type="molecule type" value="Genomic_DNA"/>
</dbReference>
<evidence type="ECO:0000313" key="5">
    <source>
        <dbReference type="EMBL" id="ANC65833.1"/>
    </source>
</evidence>
<evidence type="ECO:0000313" key="16">
    <source>
        <dbReference type="EMBL" id="ANC66581.1"/>
    </source>
</evidence>
<evidence type="ECO:0000313" key="27">
    <source>
        <dbReference type="EMBL" id="ANC67329.1"/>
    </source>
</evidence>
<dbReference type="EMBL" id="KU551329">
    <property type="protein sequence ID" value="ANC66853.1"/>
    <property type="molecule type" value="Genomic_DNA"/>
</dbReference>
<evidence type="ECO:0000313" key="19">
    <source>
        <dbReference type="EMBL" id="ANC66785.1"/>
    </source>
</evidence>
<dbReference type="EMBL" id="KU551310">
    <property type="protein sequence ID" value="ANC65636.1"/>
    <property type="molecule type" value="Genomic_DNA"/>
</dbReference>
<protein>
    <submittedName>
        <fullName evidence="31">F pilus assembly Type-IV secretion system for plasmid transfer</fullName>
    </submittedName>
</protein>
<dbReference type="EMBL" id="KU551328">
    <property type="protein sequence ID" value="ANC66785.1"/>
    <property type="molecule type" value="Genomic_DNA"/>
</dbReference>
<evidence type="ECO:0000313" key="13">
    <source>
        <dbReference type="EMBL" id="ANC66377.1"/>
    </source>
</evidence>
<sequence>MALFQDVLEAFFPAKKGDKPQPKKEPILTSIAPEEAQQDDTNNVEETIEITPVMRNRKMTREQHVKMLYGRDPSFISNLPYAEYLEEEGVMLFDDAKSAGAVFDIKPIGTEGRSSDYLNRVRTLVKDALQDSFDELDTNPYVVQFYCQDDKDLSGYVENLRQYIKTTSPEASGSEFTEQWLGEMERHLKAVGKPGGLFVDDRVTNTAWAGKVRKTRMVIYRYAGNNETDTIEKLNTACDRVQSAFITAGLTMERQNETQIHRWLLEWFNPNPSRYFNGLDDKACYDLLSLSKDDSALPLQDQDFSENLFFTPPESKNGYWYFNEQPHEVIVVDNIRKQPDVGHMTGEVTRGRNINALFDLLPESTIMAITVVIHPQDKLQAHLDKLSSRAVGNNYESIYLKQDALTVTEYLKDGHKLYQAGMVFYVRGKDDQELRIRSRELRTVLLSNNLVPVKEGNEVAPLNSYLRWLPMNFNPQLDAKSRFYTKYYWVQHIANMLPVFGRETGTGHPGITYFNRGGSPLDFDPLNPKDRTKNAHKLILGPTGSGKSATLTAQMAQLMAVHRPRLFIVEAGNSFGLFSDYAERYGLTVNRVSLEPSSNIALPLFSEAHRLLEMDIDLEVQDDDDNEDEGEEQRDLLAEMELTARLMITGGEAKEDEKMSRADRSAIRQAILLAAEKTSQETPPRQVLTGDVKAALEELSRRQDIRPERASRLADMAEAMDIFCTGVNGRFFNREGEIWPEADITLVDLAMFARDGYEAELAISYISLINHINSLGEKYQHSFRPIVNITDESHIITVNPLLAKFLVKGSKMWRKLGIWLWLATQNMADFPDESDKLLSMVEWWELLNLSNDEVEQVNRFRRLSEAQKMMLLSAKKADKKYTEGVVLATNMEALFRVVPPSLYLALGMTEKHEKAQRKQLMMEHNCTELDAALMVAKDLDKKRGIAVNDELNSIAA</sequence>
<evidence type="ECO:0000313" key="20">
    <source>
        <dbReference type="EMBL" id="ANC66853.1"/>
    </source>
</evidence>
<dbReference type="Gene3D" id="3.40.50.300">
    <property type="entry name" value="P-loop containing nucleotide triphosphate hydrolases"/>
    <property type="match status" value="2"/>
</dbReference>
<evidence type="ECO:0000313" key="17">
    <source>
        <dbReference type="EMBL" id="ANC66649.1"/>
    </source>
</evidence>
<dbReference type="EMBL" id="KU551321">
    <property type="protein sequence ID" value="ANC66309.1"/>
    <property type="molecule type" value="Genomic_DNA"/>
</dbReference>
<dbReference type="EMBL" id="KU551332">
    <property type="protein sequence ID" value="ANC67057.1"/>
    <property type="molecule type" value="Genomic_DNA"/>
</dbReference>
<evidence type="ECO:0000313" key="25">
    <source>
        <dbReference type="EMBL" id="ANC67193.1"/>
    </source>
</evidence>
<dbReference type="EMBL" id="KU551330">
    <property type="protein sequence ID" value="ANC66921.1"/>
    <property type="molecule type" value="Genomic_DNA"/>
</dbReference>
<dbReference type="EMBL" id="KU551335">
    <property type="protein sequence ID" value="ANC67261.1"/>
    <property type="molecule type" value="Genomic_DNA"/>
</dbReference>
<dbReference type="EMBL" id="KU551320">
    <property type="protein sequence ID" value="ANC66241.1"/>
    <property type="molecule type" value="Genomic_DNA"/>
</dbReference>
<dbReference type="EMBL" id="KU551334">
    <property type="protein sequence ID" value="ANC67193.1"/>
    <property type="molecule type" value="Genomic_DNA"/>
</dbReference>
<evidence type="ECO:0000313" key="8">
    <source>
        <dbReference type="EMBL" id="ANC66037.1"/>
    </source>
</evidence>
<dbReference type="AlphaFoldDB" id="A0A1B0WUH9"/>
<evidence type="ECO:0000313" key="4">
    <source>
        <dbReference type="EMBL" id="ANC65765.1"/>
    </source>
</evidence>
<dbReference type="EMBL" id="KU551333">
    <property type="protein sequence ID" value="ANC67125.1"/>
    <property type="molecule type" value="Genomic_DNA"/>
</dbReference>
<evidence type="ECO:0000313" key="26">
    <source>
        <dbReference type="EMBL" id="ANC67261.1"/>
    </source>
</evidence>
<evidence type="ECO:0000313" key="2">
    <source>
        <dbReference type="EMBL" id="ANC65636.1"/>
    </source>
</evidence>
<reference evidence="31" key="1">
    <citation type="journal article" date="2016" name="Front. Microbiol.">
        <title>ICEApl1, an Integrative Conjugative Element Related to ICEHin1056, Identified in the Pig Pathogen Actinobacillus pleuropneumoniae.</title>
        <authorList>
            <person name="Bosse J.T."/>
            <person name="Li Y."/>
            <person name="Fernandez Crespo R."/>
            <person name="Chaudhuri R.R."/>
            <person name="Rogers J."/>
            <person name="Holden M.T."/>
            <person name="Maskell D.J."/>
            <person name="Tucker A.W."/>
            <person name="Wren B.W."/>
            <person name="Rycroft A.N."/>
            <person name="Langford P.R."/>
            <person name="Consortium T.B."/>
        </authorList>
    </citation>
    <scope>NUCLEOTIDE SEQUENCE</scope>
    <source>
        <strain evidence="1">MIDG2427</strain>
        <strain evidence="2">MIDG2648</strain>
        <strain evidence="3">MIDG2652</strain>
        <strain evidence="4">MIDG2654</strain>
        <strain evidence="5">MIDG2657</strain>
        <strain evidence="6">MIDG2663</strain>
        <strain evidence="7">MIDG2664</strain>
        <strain evidence="8">MIDG3200</strain>
        <strain evidence="9">MIDG3201</strain>
        <strain evidence="10">MIDG3221</strain>
        <strain evidence="11">MIDG3229</strain>
        <strain evidence="12">MIDG3232</strain>
        <strain evidence="13">MIDG3339</strain>
        <strain evidence="14">MIDG3344</strain>
        <strain evidence="15">MIDG3346</strain>
        <strain evidence="16">MIDG3349</strain>
        <strain evidence="17">MIDG3357</strain>
        <strain evidence="18">MIDG3368</strain>
        <strain evidence="19">MIDG3370</strain>
        <strain evidence="20">MIDG3371</strain>
        <strain evidence="21">MIDG3372</strain>
        <strain evidence="22">MIDG3378</strain>
        <strain evidence="23">MIDG3381</strain>
        <strain evidence="24">MIDG3386</strain>
        <strain evidence="25">MIDG3388</strain>
        <strain evidence="26">MIDG3389</strain>
        <strain evidence="27">MIDG3395</strain>
        <strain evidence="28">MIDG3401</strain>
        <strain evidence="29">MIDG3409</strain>
        <strain evidence="30">MIDG3458</strain>
        <strain evidence="31">MIDG3469</strain>
    </source>
</reference>
<evidence type="ECO:0000313" key="10">
    <source>
        <dbReference type="EMBL" id="ANC66173.1"/>
    </source>
</evidence>
<dbReference type="EMBL" id="KU551316">
    <property type="protein sequence ID" value="ANC66037.1"/>
    <property type="molecule type" value="Genomic_DNA"/>
</dbReference>
<dbReference type="EMBL" id="KU551326">
    <property type="protein sequence ID" value="ANC66649.1"/>
    <property type="molecule type" value="Genomic_DNA"/>
</dbReference>
<gene>
    <name evidence="31" type="ORF">ICEApl1.46</name>
</gene>
<proteinExistence type="predicted"/>
<evidence type="ECO:0000313" key="31">
    <source>
        <dbReference type="EMBL" id="ANC67600.1"/>
    </source>
</evidence>
<evidence type="ECO:0000313" key="12">
    <source>
        <dbReference type="EMBL" id="ANC66309.1"/>
    </source>
</evidence>
<dbReference type="EMBL" id="KU551331">
    <property type="protein sequence ID" value="ANC66989.1"/>
    <property type="molecule type" value="Genomic_DNA"/>
</dbReference>
<evidence type="ECO:0000313" key="1">
    <source>
        <dbReference type="EMBL" id="ANC65568.1"/>
    </source>
</evidence>
<dbReference type="EMBL" id="KU551313">
    <property type="protein sequence ID" value="ANC65833.1"/>
    <property type="molecule type" value="Genomic_DNA"/>
</dbReference>
<evidence type="ECO:0000313" key="28">
    <source>
        <dbReference type="EMBL" id="ANC67397.1"/>
    </source>
</evidence>
<evidence type="ECO:0000313" key="11">
    <source>
        <dbReference type="EMBL" id="ANC66241.1"/>
    </source>
</evidence>
<dbReference type="EMBL" id="KU551318">
    <property type="protein sequence ID" value="ANC66173.1"/>
    <property type="molecule type" value="Genomic_DNA"/>
</dbReference>
<dbReference type="EMBL" id="KU551314">
    <property type="protein sequence ID" value="ANC65901.1"/>
    <property type="molecule type" value="Genomic_DNA"/>
</dbReference>
<dbReference type="EMBL" id="KU551327">
    <property type="protein sequence ID" value="ANC66717.1"/>
    <property type="molecule type" value="Genomic_DNA"/>
</dbReference>
<dbReference type="EMBL" id="KU551315">
    <property type="protein sequence ID" value="ANC65969.1"/>
    <property type="molecule type" value="Genomic_DNA"/>
</dbReference>
<evidence type="ECO:0000313" key="14">
    <source>
        <dbReference type="EMBL" id="ANC66445.1"/>
    </source>
</evidence>
<dbReference type="EMBL" id="KU551325">
    <property type="protein sequence ID" value="ANC66581.1"/>
    <property type="molecule type" value="Genomic_DNA"/>
</dbReference>
<dbReference type="EMBL" id="KU551338">
    <property type="protein sequence ID" value="ANC67465.1"/>
    <property type="molecule type" value="Genomic_DNA"/>
</dbReference>
<evidence type="ECO:0000313" key="15">
    <source>
        <dbReference type="EMBL" id="ANC66513.1"/>
    </source>
</evidence>